<protein>
    <submittedName>
        <fullName evidence="1">Uncharacterized protein</fullName>
    </submittedName>
</protein>
<dbReference type="EMBL" id="MT631521">
    <property type="protein sequence ID" value="QNO52775.1"/>
    <property type="molecule type" value="Genomic_DNA"/>
</dbReference>
<organism evidence="1">
    <name type="scientific">Candidatus Methanophagaceae archaeon ANME-1 ERB6</name>
    <dbReference type="NCBI Taxonomy" id="2759912"/>
    <lineage>
        <taxon>Archaea</taxon>
        <taxon>Methanobacteriati</taxon>
        <taxon>Methanobacteriota</taxon>
        <taxon>Stenosarchaea group</taxon>
        <taxon>Methanomicrobia</taxon>
        <taxon>Candidatus Methanophagales</taxon>
        <taxon>Candidatus Methanophagaceae</taxon>
    </lineage>
</organism>
<evidence type="ECO:0000313" key="1">
    <source>
        <dbReference type="EMBL" id="QNO52775.1"/>
    </source>
</evidence>
<accession>A0A7G9YXP1</accession>
<name>A0A7G9YXP1_9EURY</name>
<reference evidence="1" key="1">
    <citation type="submission" date="2020-06" db="EMBL/GenBank/DDBJ databases">
        <title>Unique genomic features of the anaerobic methanotrophic archaea.</title>
        <authorList>
            <person name="Chadwick G.L."/>
            <person name="Skennerton C.T."/>
            <person name="Laso-Perez R."/>
            <person name="Leu A.O."/>
            <person name="Speth D.R."/>
            <person name="Yu H."/>
            <person name="Morgan-Lang C."/>
            <person name="Hatzenpichler R."/>
            <person name="Goudeau D."/>
            <person name="Malmstrom R."/>
            <person name="Brazelton W.J."/>
            <person name="Woyke T."/>
            <person name="Hallam S.J."/>
            <person name="Tyson G.W."/>
            <person name="Wegener G."/>
            <person name="Boetius A."/>
            <person name="Orphan V."/>
        </authorList>
    </citation>
    <scope>NUCLEOTIDE SEQUENCE</scope>
</reference>
<dbReference type="AlphaFoldDB" id="A0A7G9YXP1"/>
<gene>
    <name evidence="1" type="ORF">HGGDFBBL_00007</name>
</gene>
<sequence>MTAREQKKRGTKVKEEKKERIATKINKKKTELSKLATSLFNPAGKNPYYLNRGSSSIAIKNMAELKDNLDVFTKEEAPWLASWIEYLGDKETAARIRETPGEFEEIIIERHEELQEFFSGRK</sequence>
<proteinExistence type="predicted"/>